<evidence type="ECO:0000256" key="6">
    <source>
        <dbReference type="PROSITE-ProRule" id="PRU00146"/>
    </source>
</evidence>
<dbReference type="PANTHER" id="PTHR13793:SF107">
    <property type="entry name" value="BROMODOMAIN-CONTAINING PROTEIN HOMOLOG"/>
    <property type="match status" value="1"/>
</dbReference>
<dbReference type="InterPro" id="IPR019786">
    <property type="entry name" value="Zinc_finger_PHD-type_CS"/>
</dbReference>
<comment type="caution">
    <text evidence="10">The sequence shown here is derived from an EMBL/GenBank/DDBJ whole genome shotgun (WGS) entry which is preliminary data.</text>
</comment>
<dbReference type="InterPro" id="IPR001965">
    <property type="entry name" value="Znf_PHD"/>
</dbReference>
<dbReference type="CDD" id="cd15492">
    <property type="entry name" value="PHD_BRPF_JADE_like"/>
    <property type="match status" value="1"/>
</dbReference>
<dbReference type="SUPFAM" id="SSF53335">
    <property type="entry name" value="S-adenosyl-L-methionine-dependent methyltransferases"/>
    <property type="match status" value="1"/>
</dbReference>
<feature type="domain" description="PHD-type" evidence="9">
    <location>
        <begin position="130"/>
        <end position="179"/>
    </location>
</feature>
<dbReference type="InterPro" id="IPR019787">
    <property type="entry name" value="Znf_PHD-finger"/>
</dbReference>
<evidence type="ECO:0000256" key="5">
    <source>
        <dbReference type="ARBA" id="ARBA00022833"/>
    </source>
</evidence>
<feature type="compositionally biased region" description="Acidic residues" evidence="7">
    <location>
        <begin position="206"/>
        <end position="225"/>
    </location>
</feature>
<dbReference type="EMBL" id="LGRX02012463">
    <property type="protein sequence ID" value="KAK3267339.1"/>
    <property type="molecule type" value="Genomic_DNA"/>
</dbReference>
<dbReference type="SMART" id="SM00249">
    <property type="entry name" value="PHD"/>
    <property type="match status" value="1"/>
</dbReference>
<dbReference type="AlphaFoldDB" id="A0AAE0FWU2"/>
<dbReference type="CDD" id="cd00024">
    <property type="entry name" value="CD_CSD"/>
    <property type="match status" value="1"/>
</dbReference>
<keyword evidence="4 6" id="KW-0863">Zinc-finger</keyword>
<dbReference type="PANTHER" id="PTHR13793">
    <property type="entry name" value="PHD FINGER PROTEINS"/>
    <property type="match status" value="1"/>
</dbReference>
<dbReference type="GO" id="GO:0008168">
    <property type="term" value="F:methyltransferase activity"/>
    <property type="evidence" value="ECO:0007669"/>
    <property type="project" value="UniProtKB-KW"/>
</dbReference>
<evidence type="ECO:0000256" key="1">
    <source>
        <dbReference type="ARBA" id="ARBA00022603"/>
    </source>
</evidence>
<evidence type="ECO:0000256" key="4">
    <source>
        <dbReference type="ARBA" id="ARBA00022771"/>
    </source>
</evidence>
<dbReference type="Gene3D" id="3.40.50.150">
    <property type="entry name" value="Vaccinia Virus protein VP39"/>
    <property type="match status" value="1"/>
</dbReference>
<dbReference type="InterPro" id="IPR050701">
    <property type="entry name" value="Histone_Mod_Regulator"/>
</dbReference>
<dbReference type="InterPro" id="IPR013083">
    <property type="entry name" value="Znf_RING/FYVE/PHD"/>
</dbReference>
<dbReference type="PROSITE" id="PS50013">
    <property type="entry name" value="CHROMO_2"/>
    <property type="match status" value="1"/>
</dbReference>
<sequence length="1213" mass="133065">MAPRRKAAPTRFVAEPDDEDDNSNAREENDGLFVPSAILDHRKVKVGRSTRLEWLVQWAGYSEDHNSWEPFENLDTNAIFVEYLEKHPNEPTTPKRKTAAFKAQAASPAKKAAVPPTPPGVKVSFTEIDEALCSICFKDEEDDDQILFCDTCDLAFHQSCEGVSVVPDGDWHCSRCNTKAKSKKATPSSKKTPARRARAAPKPAESEEDEDLLKEAEDPEDEDDFEERKPARKKAKSAGSGAKGAGSSAKKIGGVQGVKLTPEEEAALPVISEPQLMFNDLVAKIPALGELAKRLDQRPIRVATMCSGTESPLLALDMIGRACKEQYGVPFKVEHVFSCEIEPFKQAYIERNFSPPLLFRDVRELGREKATTAYGSLALVPGDVDLLVAGTSCVDYSNLNNQKKDLDEAGESGQTFRGMMQWLDTQRPPVVILENVCSAPWERVQERFAQHGYHAAFMRVDTKQHYIPHTRTRGYLVATLADDPEIPQRWQEMVRSLARPSSSTLEAFLLPSDDPRVHRARLDLAEKKDARARTITDWGKCESRHQRARAEESLGLKRPLTGWGEGGQSKLPDFGWHDWGKAQTERVLDLMDIDYLRLAVLGTDSNYKTLVWNLSQNVDRTTGSVRAGICPCLTPSMVPYVTNRGGPLVGIEALSLQGIPVDDLLLTRESEDNMADLAGNAMSTTVVGTATIAALILGQDALLALKRPRRMPEAVKGKRVAGAGEMEGTKKASEVNGEKELAAGPLELASRSVHLAELIAGAEQSARRCVCEGRSGAAPNILRCVDCCTTVCSTCAGRPAHNLQADLRPRQPARDFQGLLNEALPMCVRLCGFSPAELAALRPASMDASLWDKWAAAVGALETCEFRFRSMNRAEIWTALYASDVGKLELLLDTEQPEWRVTLNLPDECGALRVFLSRPVARMRVPASATGKARGKNAKGREGSDGLLGGKWEVCLPVEERLEISLRGRGELVESWEARIGLQLPHFSGSKRWQEVEVSVPPEARDILDADISGVYRVLDKCGASMDSLHKKEATGGQRAVYFFLDPTRCEKGDLDNYVFAHTWRRLAYGEERGAMAKLSATWRPSAEAGAQRVSCSVDGRWGALPGGRSSAVSYSGARVAIPARPLQLTAGSASCKQATAVLRCDVPLPDADAGWPRGRWEDLPLTRSRATFESIAWFTQRLQIPQVPPGQRCLFPTGGLTPAVLSRKGVMA</sequence>
<dbReference type="GO" id="GO:0008270">
    <property type="term" value="F:zinc ion binding"/>
    <property type="evidence" value="ECO:0007669"/>
    <property type="project" value="UniProtKB-KW"/>
</dbReference>
<accession>A0AAE0FWU2</accession>
<dbReference type="GO" id="GO:0032259">
    <property type="term" value="P:methylation"/>
    <property type="evidence" value="ECO:0007669"/>
    <property type="project" value="UniProtKB-KW"/>
</dbReference>
<dbReference type="PROSITE" id="PS01359">
    <property type="entry name" value="ZF_PHD_1"/>
    <property type="match status" value="1"/>
</dbReference>
<dbReference type="Proteomes" id="UP001190700">
    <property type="component" value="Unassembled WGS sequence"/>
</dbReference>
<dbReference type="InterPro" id="IPR016197">
    <property type="entry name" value="Chromo-like_dom_sf"/>
</dbReference>
<protein>
    <submittedName>
        <fullName evidence="10">Uncharacterized protein</fullName>
    </submittedName>
</protein>
<dbReference type="InterPro" id="IPR011011">
    <property type="entry name" value="Znf_FYVE_PHD"/>
</dbReference>
<dbReference type="Pfam" id="PF00385">
    <property type="entry name" value="Chromo"/>
    <property type="match status" value="1"/>
</dbReference>
<dbReference type="PROSITE" id="PS50016">
    <property type="entry name" value="ZF_PHD_2"/>
    <property type="match status" value="1"/>
</dbReference>
<feature type="region of interest" description="Disordered" evidence="7">
    <location>
        <begin position="715"/>
        <end position="735"/>
    </location>
</feature>
<reference evidence="10 11" key="1">
    <citation type="journal article" date="2015" name="Genome Biol. Evol.">
        <title>Comparative Genomics of a Bacterivorous Green Alga Reveals Evolutionary Causalities and Consequences of Phago-Mixotrophic Mode of Nutrition.</title>
        <authorList>
            <person name="Burns J.A."/>
            <person name="Paasch A."/>
            <person name="Narechania A."/>
            <person name="Kim E."/>
        </authorList>
    </citation>
    <scope>NUCLEOTIDE SEQUENCE [LARGE SCALE GENOMIC DNA]</scope>
    <source>
        <strain evidence="10 11">PLY_AMNH</strain>
    </source>
</reference>
<feature type="domain" description="Chromo" evidence="8">
    <location>
        <begin position="33"/>
        <end position="95"/>
    </location>
</feature>
<evidence type="ECO:0000259" key="8">
    <source>
        <dbReference type="PROSITE" id="PS50013"/>
    </source>
</evidence>
<evidence type="ECO:0000259" key="9">
    <source>
        <dbReference type="PROSITE" id="PS50016"/>
    </source>
</evidence>
<keyword evidence="2" id="KW-0808">Transferase</keyword>
<feature type="region of interest" description="Disordered" evidence="7">
    <location>
        <begin position="1"/>
        <end position="31"/>
    </location>
</feature>
<proteinExistence type="predicted"/>
<name>A0AAE0FWU2_9CHLO</name>
<dbReference type="InterPro" id="IPR001525">
    <property type="entry name" value="C5_MeTfrase"/>
</dbReference>
<keyword evidence="11" id="KW-1185">Reference proteome</keyword>
<dbReference type="InterPro" id="IPR000953">
    <property type="entry name" value="Chromo/chromo_shadow_dom"/>
</dbReference>
<evidence type="ECO:0000256" key="3">
    <source>
        <dbReference type="ARBA" id="ARBA00022723"/>
    </source>
</evidence>
<keyword evidence="3" id="KW-0479">Metal-binding</keyword>
<dbReference type="InterPro" id="IPR023780">
    <property type="entry name" value="Chromo_domain"/>
</dbReference>
<dbReference type="InterPro" id="IPR029063">
    <property type="entry name" value="SAM-dependent_MTases_sf"/>
</dbReference>
<evidence type="ECO:0000313" key="10">
    <source>
        <dbReference type="EMBL" id="KAK3267339.1"/>
    </source>
</evidence>
<evidence type="ECO:0000313" key="11">
    <source>
        <dbReference type="Proteomes" id="UP001190700"/>
    </source>
</evidence>
<dbReference type="Pfam" id="PF13831">
    <property type="entry name" value="PHD_2"/>
    <property type="match status" value="1"/>
</dbReference>
<dbReference type="Gene3D" id="3.30.40.10">
    <property type="entry name" value="Zinc/RING finger domain, C3HC4 (zinc finger)"/>
    <property type="match status" value="1"/>
</dbReference>
<keyword evidence="5" id="KW-0862">Zinc</keyword>
<organism evidence="10 11">
    <name type="scientific">Cymbomonas tetramitiformis</name>
    <dbReference type="NCBI Taxonomy" id="36881"/>
    <lineage>
        <taxon>Eukaryota</taxon>
        <taxon>Viridiplantae</taxon>
        <taxon>Chlorophyta</taxon>
        <taxon>Pyramimonadophyceae</taxon>
        <taxon>Pyramimonadales</taxon>
        <taxon>Pyramimonadaceae</taxon>
        <taxon>Cymbomonas</taxon>
    </lineage>
</organism>
<dbReference type="GO" id="GO:0006357">
    <property type="term" value="P:regulation of transcription by RNA polymerase II"/>
    <property type="evidence" value="ECO:0007669"/>
    <property type="project" value="TreeGrafter"/>
</dbReference>
<evidence type="ECO:0000256" key="7">
    <source>
        <dbReference type="SAM" id="MobiDB-lite"/>
    </source>
</evidence>
<dbReference type="SUPFAM" id="SSF54160">
    <property type="entry name" value="Chromo domain-like"/>
    <property type="match status" value="1"/>
</dbReference>
<evidence type="ECO:0000256" key="2">
    <source>
        <dbReference type="ARBA" id="ARBA00022679"/>
    </source>
</evidence>
<dbReference type="SUPFAM" id="SSF57903">
    <property type="entry name" value="FYVE/PHD zinc finger"/>
    <property type="match status" value="1"/>
</dbReference>
<feature type="compositionally biased region" description="Low complexity" evidence="7">
    <location>
        <begin position="237"/>
        <end position="251"/>
    </location>
</feature>
<dbReference type="Pfam" id="PF00145">
    <property type="entry name" value="DNA_methylase"/>
    <property type="match status" value="1"/>
</dbReference>
<feature type="region of interest" description="Disordered" evidence="7">
    <location>
        <begin position="176"/>
        <end position="251"/>
    </location>
</feature>
<dbReference type="SMART" id="SM00298">
    <property type="entry name" value="CHROMO"/>
    <property type="match status" value="1"/>
</dbReference>
<gene>
    <name evidence="10" type="ORF">CYMTET_24095</name>
</gene>
<dbReference type="Gene3D" id="2.40.50.40">
    <property type="match status" value="1"/>
</dbReference>
<keyword evidence="1" id="KW-0489">Methyltransferase</keyword>